<dbReference type="Pfam" id="PF07715">
    <property type="entry name" value="Plug"/>
    <property type="match status" value="1"/>
</dbReference>
<feature type="domain" description="TonB-dependent receptor plug" evidence="14">
    <location>
        <begin position="48"/>
        <end position="156"/>
    </location>
</feature>
<reference evidence="15 16" key="1">
    <citation type="submission" date="2016-10" db="EMBL/GenBank/DDBJ databases">
        <authorList>
            <person name="de Groot N.N."/>
        </authorList>
    </citation>
    <scope>NUCLEOTIDE SEQUENCE [LARGE SCALE GENOMIC DNA]</scope>
    <source>
        <strain evidence="15 16">Z108</strain>
    </source>
</reference>
<evidence type="ECO:0000256" key="11">
    <source>
        <dbReference type="RuleBase" id="RU003357"/>
    </source>
</evidence>
<keyword evidence="9 10" id="KW-0998">Cell outer membrane</keyword>
<keyword evidence="4 10" id="KW-0812">Transmembrane</keyword>
<dbReference type="InterPro" id="IPR036942">
    <property type="entry name" value="Beta-barrel_TonB_sf"/>
</dbReference>
<evidence type="ECO:0000313" key="15">
    <source>
        <dbReference type="EMBL" id="SFH77433.1"/>
    </source>
</evidence>
<dbReference type="GO" id="GO:0044718">
    <property type="term" value="P:siderophore transmembrane transport"/>
    <property type="evidence" value="ECO:0007669"/>
    <property type="project" value="TreeGrafter"/>
</dbReference>
<dbReference type="PROSITE" id="PS52016">
    <property type="entry name" value="TONB_DEPENDENT_REC_3"/>
    <property type="match status" value="1"/>
</dbReference>
<evidence type="ECO:0000256" key="3">
    <source>
        <dbReference type="ARBA" id="ARBA00022452"/>
    </source>
</evidence>
<dbReference type="SUPFAM" id="SSF56935">
    <property type="entry name" value="Porins"/>
    <property type="match status" value="1"/>
</dbReference>
<dbReference type="RefSeq" id="WP_082336141.1">
    <property type="nucleotide sequence ID" value="NZ_FOQK01000004.1"/>
</dbReference>
<evidence type="ECO:0000256" key="5">
    <source>
        <dbReference type="ARBA" id="ARBA00022729"/>
    </source>
</evidence>
<evidence type="ECO:0000256" key="1">
    <source>
        <dbReference type="ARBA" id="ARBA00004571"/>
    </source>
</evidence>
<keyword evidence="8" id="KW-0675">Receptor</keyword>
<dbReference type="InterPro" id="IPR037066">
    <property type="entry name" value="Plug_dom_sf"/>
</dbReference>
<sequence length="613" mass="68944">MKERLTCQVLAALAMSTLCFGTEVCAAGEVTGDLGDVVVTAERIPSSRMSTPADVTVITEEQIAANHYQNVGEALAQVSGVVVTNGNSNGDSVVVINGDERVVVLLDGQRLNNDQGSMTRASVNLGMLPSMKNIQRIEVVKGAGSALYGSDAVGGVVNIITRRGNKAETTVDISTGTGRTHEYELTNQGAQDSWSWFVTAGLQRRSYFNYKGDGDDSKRMENSDYRKSSFSLRLDKQLSKDDSLQLNFEHRLSDSGIIRKTMRQEHNYNNVAVTWHFKEQQATPGFLRYFNNYKGTDYQGKFDTRMQGIDYQNGWKLGKNNKLIVGAEWHQSNSSNLQSGYVDKQITTQAMYLQDTIRLDNKWFFVPGVRVDHHDSFGTHWTPKAALNYRADKHTKIYGSWGRVFKAPTADDMFYTDAWMRGNPNLKPEAGHVETLGVSHDFGKKASVDVSYFWSELHDAIKWVYDPATMLTNATNVSKEEKQGIQISFTGRPSDKWSYDLGYSYIDSKIDDAKVLYYQPNGYRLGLHYHCNRWQANLLGRMGSGLDEGLYGCKHYAIWDFNTTYAAAKNIRVYFKVNNLTNQVYYLYPKSAYTGAYYPLQGRSFQLGVTVSF</sequence>
<evidence type="ECO:0000256" key="2">
    <source>
        <dbReference type="ARBA" id="ARBA00022448"/>
    </source>
</evidence>
<keyword evidence="6 11" id="KW-0798">TonB box</keyword>
<dbReference type="GO" id="GO:0009279">
    <property type="term" value="C:cell outer membrane"/>
    <property type="evidence" value="ECO:0007669"/>
    <property type="project" value="UniProtKB-SubCell"/>
</dbReference>
<dbReference type="PANTHER" id="PTHR30069:SF29">
    <property type="entry name" value="HEMOGLOBIN AND HEMOGLOBIN-HAPTOGLOBIN-BINDING PROTEIN 1-RELATED"/>
    <property type="match status" value="1"/>
</dbReference>
<dbReference type="GO" id="GO:0015344">
    <property type="term" value="F:siderophore uptake transmembrane transporter activity"/>
    <property type="evidence" value="ECO:0007669"/>
    <property type="project" value="TreeGrafter"/>
</dbReference>
<dbReference type="Pfam" id="PF00593">
    <property type="entry name" value="TonB_dep_Rec_b-barrel"/>
    <property type="match status" value="1"/>
</dbReference>
<evidence type="ECO:0000259" key="13">
    <source>
        <dbReference type="Pfam" id="PF00593"/>
    </source>
</evidence>
<dbReference type="Gene3D" id="2.170.130.10">
    <property type="entry name" value="TonB-dependent receptor, plug domain"/>
    <property type="match status" value="1"/>
</dbReference>
<evidence type="ECO:0000313" key="16">
    <source>
        <dbReference type="Proteomes" id="UP000183639"/>
    </source>
</evidence>
<protein>
    <submittedName>
        <fullName evidence="15">Vitamin B12 transporter</fullName>
    </submittedName>
</protein>
<gene>
    <name evidence="15" type="ORF">SAMN04487861_104109</name>
</gene>
<dbReference type="InterPro" id="IPR039426">
    <property type="entry name" value="TonB-dep_rcpt-like"/>
</dbReference>
<dbReference type="Proteomes" id="UP000183639">
    <property type="component" value="Unassembled WGS sequence"/>
</dbReference>
<feature type="signal peptide" evidence="12">
    <location>
        <begin position="1"/>
        <end position="26"/>
    </location>
</feature>
<dbReference type="AlphaFoldDB" id="A0A1I3CSM6"/>
<dbReference type="PANTHER" id="PTHR30069">
    <property type="entry name" value="TONB-DEPENDENT OUTER MEMBRANE RECEPTOR"/>
    <property type="match status" value="1"/>
</dbReference>
<keyword evidence="5 12" id="KW-0732">Signal</keyword>
<evidence type="ECO:0000256" key="6">
    <source>
        <dbReference type="ARBA" id="ARBA00023077"/>
    </source>
</evidence>
<dbReference type="InterPro" id="IPR012910">
    <property type="entry name" value="Plug_dom"/>
</dbReference>
<organism evidence="15 16">
    <name type="scientific">Selenomonas ruminantium</name>
    <dbReference type="NCBI Taxonomy" id="971"/>
    <lineage>
        <taxon>Bacteria</taxon>
        <taxon>Bacillati</taxon>
        <taxon>Bacillota</taxon>
        <taxon>Negativicutes</taxon>
        <taxon>Selenomonadales</taxon>
        <taxon>Selenomonadaceae</taxon>
        <taxon>Selenomonas</taxon>
    </lineage>
</organism>
<evidence type="ECO:0000256" key="10">
    <source>
        <dbReference type="PROSITE-ProRule" id="PRU01360"/>
    </source>
</evidence>
<dbReference type="EMBL" id="FOQK01000004">
    <property type="protein sequence ID" value="SFH77433.1"/>
    <property type="molecule type" value="Genomic_DNA"/>
</dbReference>
<feature type="chain" id="PRO_5010235092" evidence="12">
    <location>
        <begin position="27"/>
        <end position="613"/>
    </location>
</feature>
<evidence type="ECO:0000256" key="8">
    <source>
        <dbReference type="ARBA" id="ARBA00023170"/>
    </source>
</evidence>
<comment type="similarity">
    <text evidence="10 11">Belongs to the TonB-dependent receptor family.</text>
</comment>
<name>A0A1I3CSM6_SELRU</name>
<evidence type="ECO:0000256" key="12">
    <source>
        <dbReference type="SAM" id="SignalP"/>
    </source>
</evidence>
<keyword evidence="3 10" id="KW-1134">Transmembrane beta strand</keyword>
<keyword evidence="7 10" id="KW-0472">Membrane</keyword>
<dbReference type="Gene3D" id="2.40.170.20">
    <property type="entry name" value="TonB-dependent receptor, beta-barrel domain"/>
    <property type="match status" value="1"/>
</dbReference>
<comment type="subcellular location">
    <subcellularLocation>
        <location evidence="1 10">Cell outer membrane</location>
        <topology evidence="1 10">Multi-pass membrane protein</topology>
    </subcellularLocation>
</comment>
<keyword evidence="2 10" id="KW-0813">Transport</keyword>
<proteinExistence type="inferred from homology"/>
<evidence type="ECO:0000256" key="9">
    <source>
        <dbReference type="ARBA" id="ARBA00023237"/>
    </source>
</evidence>
<evidence type="ECO:0000256" key="4">
    <source>
        <dbReference type="ARBA" id="ARBA00022692"/>
    </source>
</evidence>
<evidence type="ECO:0000259" key="14">
    <source>
        <dbReference type="Pfam" id="PF07715"/>
    </source>
</evidence>
<dbReference type="InterPro" id="IPR000531">
    <property type="entry name" value="Beta-barrel_TonB"/>
</dbReference>
<feature type="domain" description="TonB-dependent receptor-like beta-barrel" evidence="13">
    <location>
        <begin position="204"/>
        <end position="580"/>
    </location>
</feature>
<accession>A0A1I3CSM6</accession>
<evidence type="ECO:0000256" key="7">
    <source>
        <dbReference type="ARBA" id="ARBA00023136"/>
    </source>
</evidence>
<dbReference type="CDD" id="cd01347">
    <property type="entry name" value="ligand_gated_channel"/>
    <property type="match status" value="1"/>
</dbReference>